<dbReference type="EMBL" id="MN740680">
    <property type="protein sequence ID" value="QHS80443.1"/>
    <property type="molecule type" value="Genomic_DNA"/>
</dbReference>
<dbReference type="AlphaFoldDB" id="A0A6C0IPT4"/>
<proteinExistence type="predicted"/>
<reference evidence="2" key="1">
    <citation type="journal article" date="2020" name="Nature">
        <title>Giant virus diversity and host interactions through global metagenomics.</title>
        <authorList>
            <person name="Schulz F."/>
            <person name="Roux S."/>
            <person name="Paez-Espino D."/>
            <person name="Jungbluth S."/>
            <person name="Walsh D.A."/>
            <person name="Denef V.J."/>
            <person name="McMahon K.D."/>
            <person name="Konstantinidis K.T."/>
            <person name="Eloe-Fadrosh E.A."/>
            <person name="Kyrpides N.C."/>
            <person name="Woyke T."/>
        </authorList>
    </citation>
    <scope>NUCLEOTIDE SEQUENCE</scope>
    <source>
        <strain evidence="2">GVMAG-M-3300024261-37</strain>
        <strain evidence="1">GVMAG-S-1039698-54</strain>
    </source>
</reference>
<organism evidence="2">
    <name type="scientific">viral metagenome</name>
    <dbReference type="NCBI Taxonomy" id="1070528"/>
    <lineage>
        <taxon>unclassified sequences</taxon>
        <taxon>metagenomes</taxon>
        <taxon>organismal metagenomes</taxon>
    </lineage>
</organism>
<protein>
    <submittedName>
        <fullName evidence="2">Uncharacterized protein</fullName>
    </submittedName>
</protein>
<name>A0A6C0IPT4_9ZZZZ</name>
<dbReference type="EMBL" id="MN740233">
    <property type="protein sequence ID" value="QHT95002.1"/>
    <property type="molecule type" value="Genomic_DNA"/>
</dbReference>
<sequence length="206" mass="24715">MYYYLALAVIGYFGYNKYKKNVDTVLINGTFKILKLYHIMNDYMGFKDEEISEGDLEIKEINKPTYLYIKDGKDHKMNESDSPKWNEIDFIILKMGDVSKILEPILDVKKVMNDEIIKQDKKIFLQVIFKSKGETIDINHNLKTFFVVDNHILGYNFLKWFLYQYHKYELKDEDYVINIMDQNVMMFDLLPDKQIHLKDDNKYEII</sequence>
<accession>A0A6C0IPT4</accession>
<evidence type="ECO:0000313" key="2">
    <source>
        <dbReference type="EMBL" id="QHT95002.1"/>
    </source>
</evidence>
<evidence type="ECO:0000313" key="1">
    <source>
        <dbReference type="EMBL" id="QHS80443.1"/>
    </source>
</evidence>